<evidence type="ECO:0000313" key="1">
    <source>
        <dbReference type="EMBL" id="JAD62972.1"/>
    </source>
</evidence>
<dbReference type="EMBL" id="GBRH01234923">
    <property type="protein sequence ID" value="JAD62972.1"/>
    <property type="molecule type" value="Transcribed_RNA"/>
</dbReference>
<organism evidence="1">
    <name type="scientific">Arundo donax</name>
    <name type="common">Giant reed</name>
    <name type="synonym">Donax arundinaceus</name>
    <dbReference type="NCBI Taxonomy" id="35708"/>
    <lineage>
        <taxon>Eukaryota</taxon>
        <taxon>Viridiplantae</taxon>
        <taxon>Streptophyta</taxon>
        <taxon>Embryophyta</taxon>
        <taxon>Tracheophyta</taxon>
        <taxon>Spermatophyta</taxon>
        <taxon>Magnoliopsida</taxon>
        <taxon>Liliopsida</taxon>
        <taxon>Poales</taxon>
        <taxon>Poaceae</taxon>
        <taxon>PACMAD clade</taxon>
        <taxon>Arundinoideae</taxon>
        <taxon>Arundineae</taxon>
        <taxon>Arundo</taxon>
    </lineage>
</organism>
<dbReference type="AlphaFoldDB" id="A0A0A9BUN7"/>
<protein>
    <submittedName>
        <fullName evidence="1">Uncharacterized protein</fullName>
    </submittedName>
</protein>
<reference evidence="1" key="1">
    <citation type="submission" date="2014-09" db="EMBL/GenBank/DDBJ databases">
        <authorList>
            <person name="Magalhaes I.L.F."/>
            <person name="Oliveira U."/>
            <person name="Santos F.R."/>
            <person name="Vidigal T.H.D.A."/>
            <person name="Brescovit A.D."/>
            <person name="Santos A.J."/>
        </authorList>
    </citation>
    <scope>NUCLEOTIDE SEQUENCE</scope>
    <source>
        <tissue evidence="1">Shoot tissue taken approximately 20 cm above the soil surface</tissue>
    </source>
</reference>
<name>A0A0A9BUN7_ARUDO</name>
<accession>A0A0A9BUN7</accession>
<proteinExistence type="predicted"/>
<reference evidence="1" key="2">
    <citation type="journal article" date="2015" name="Data Brief">
        <title>Shoot transcriptome of the giant reed, Arundo donax.</title>
        <authorList>
            <person name="Barrero R.A."/>
            <person name="Guerrero F.D."/>
            <person name="Moolhuijzen P."/>
            <person name="Goolsby J.A."/>
            <person name="Tidwell J."/>
            <person name="Bellgard S.E."/>
            <person name="Bellgard M.I."/>
        </authorList>
    </citation>
    <scope>NUCLEOTIDE SEQUENCE</scope>
    <source>
        <tissue evidence="1">Shoot tissue taken approximately 20 cm above the soil surface</tissue>
    </source>
</reference>
<sequence>MLRYIIHALTRLKFQNNQSGFIPVQLLLVNLSCLSLSKLLLTN</sequence>